<dbReference type="STRING" id="1391654.AKJ09_02816"/>
<dbReference type="Proteomes" id="UP000064967">
    <property type="component" value="Chromosome"/>
</dbReference>
<evidence type="ECO:0000256" key="6">
    <source>
        <dbReference type="ARBA" id="ARBA00023146"/>
    </source>
</evidence>
<keyword evidence="4 7" id="KW-0862">Zinc</keyword>
<feature type="binding site" evidence="7">
    <location>
        <position position="194"/>
    </location>
    <ligand>
        <name>L-glutamate</name>
        <dbReference type="ChEBI" id="CHEBI:29985"/>
    </ligand>
</feature>
<dbReference type="NCBIfam" id="NF004315">
    <property type="entry name" value="PRK05710.1-4"/>
    <property type="match status" value="1"/>
</dbReference>
<dbReference type="InterPro" id="IPR000924">
    <property type="entry name" value="Glu/Gln-tRNA-synth"/>
</dbReference>
<gene>
    <name evidence="7" type="primary">gluQ</name>
    <name evidence="10" type="ORF">AKJ09_02816</name>
</gene>
<dbReference type="NCBIfam" id="NF004314">
    <property type="entry name" value="PRK05710.1-3"/>
    <property type="match status" value="1"/>
</dbReference>
<dbReference type="InterPro" id="IPR014729">
    <property type="entry name" value="Rossmann-like_a/b/a_fold"/>
</dbReference>
<dbReference type="GO" id="GO:0005829">
    <property type="term" value="C:cytosol"/>
    <property type="evidence" value="ECO:0007669"/>
    <property type="project" value="TreeGrafter"/>
</dbReference>
<feature type="binding site" evidence="7">
    <location>
        <position position="212"/>
    </location>
    <ligand>
        <name>L-glutamate</name>
        <dbReference type="ChEBI" id="CHEBI:29985"/>
    </ligand>
</feature>
<dbReference type="GO" id="GO:0008270">
    <property type="term" value="F:zinc ion binding"/>
    <property type="evidence" value="ECO:0007669"/>
    <property type="project" value="UniProtKB-UniRule"/>
</dbReference>
<dbReference type="Pfam" id="PF00749">
    <property type="entry name" value="tRNA-synt_1c"/>
    <property type="match status" value="1"/>
</dbReference>
<keyword evidence="1 7" id="KW-0436">Ligase</keyword>
<dbReference type="EC" id="6.1.1.-" evidence="7"/>
<feature type="short sequence motif" description="'HIGH' region" evidence="7">
    <location>
        <begin position="14"/>
        <end position="24"/>
    </location>
</feature>
<dbReference type="EMBL" id="CP012333">
    <property type="protein sequence ID" value="AKU96152.1"/>
    <property type="molecule type" value="Genomic_DNA"/>
</dbReference>
<dbReference type="InterPro" id="IPR020058">
    <property type="entry name" value="Glu/Gln-tRNA-synth_Ib_cat-dom"/>
</dbReference>
<organism evidence="10 11">
    <name type="scientific">Labilithrix luteola</name>
    <dbReference type="NCBI Taxonomy" id="1391654"/>
    <lineage>
        <taxon>Bacteria</taxon>
        <taxon>Pseudomonadati</taxon>
        <taxon>Myxococcota</taxon>
        <taxon>Polyangia</taxon>
        <taxon>Polyangiales</taxon>
        <taxon>Labilitrichaceae</taxon>
        <taxon>Labilithrix</taxon>
    </lineage>
</organism>
<keyword evidence="5 7" id="KW-0067">ATP-binding</keyword>
<dbReference type="GO" id="GO:0004818">
    <property type="term" value="F:glutamate-tRNA ligase activity"/>
    <property type="evidence" value="ECO:0007669"/>
    <property type="project" value="TreeGrafter"/>
</dbReference>
<evidence type="ECO:0000256" key="2">
    <source>
        <dbReference type="ARBA" id="ARBA00022723"/>
    </source>
</evidence>
<dbReference type="GO" id="GO:0006400">
    <property type="term" value="P:tRNA modification"/>
    <property type="evidence" value="ECO:0007669"/>
    <property type="project" value="InterPro"/>
</dbReference>
<accession>A0A0K1PRJ9</accession>
<dbReference type="PANTHER" id="PTHR43311:SF1">
    <property type="entry name" value="GLUTAMYL-Q TRNA(ASP) SYNTHETASE"/>
    <property type="match status" value="1"/>
</dbReference>
<keyword evidence="11" id="KW-1185">Reference proteome</keyword>
<dbReference type="HAMAP" id="MF_01428">
    <property type="entry name" value="Glu_Q_tRNA_synth"/>
    <property type="match status" value="1"/>
</dbReference>
<feature type="short sequence motif" description="'KMSKS' region" evidence="7">
    <location>
        <begin position="252"/>
        <end position="256"/>
    </location>
</feature>
<reference evidence="10 11" key="1">
    <citation type="submission" date="2015-08" db="EMBL/GenBank/DDBJ databases">
        <authorList>
            <person name="Babu N.S."/>
            <person name="Beckwith C.J."/>
            <person name="Beseler K.G."/>
            <person name="Brison A."/>
            <person name="Carone J.V."/>
            <person name="Caskin T.P."/>
            <person name="Diamond M."/>
            <person name="Durham M.E."/>
            <person name="Foxe J.M."/>
            <person name="Go M."/>
            <person name="Henderson B.A."/>
            <person name="Jones I.B."/>
            <person name="McGettigan J.A."/>
            <person name="Micheletti S.J."/>
            <person name="Nasrallah M.E."/>
            <person name="Ortiz D."/>
            <person name="Piller C.R."/>
            <person name="Privatt S.R."/>
            <person name="Schneider S.L."/>
            <person name="Sharp S."/>
            <person name="Smith T.C."/>
            <person name="Stanton J.D."/>
            <person name="Ullery H.E."/>
            <person name="Wilson R.J."/>
            <person name="Serrano M.G."/>
            <person name="Buck G."/>
            <person name="Lee V."/>
            <person name="Wang Y."/>
            <person name="Carvalho R."/>
            <person name="Voegtly L."/>
            <person name="Shi R."/>
            <person name="Duckworth R."/>
            <person name="Johnson A."/>
            <person name="Loviza R."/>
            <person name="Walstead R."/>
            <person name="Shah Z."/>
            <person name="Kiflezghi M."/>
            <person name="Wade K."/>
            <person name="Ball S.L."/>
            <person name="Bradley K.W."/>
            <person name="Asai D.J."/>
            <person name="Bowman C.A."/>
            <person name="Russell D.A."/>
            <person name="Pope W.H."/>
            <person name="Jacobs-Sera D."/>
            <person name="Hendrix R.W."/>
            <person name="Hatfull G.F."/>
        </authorList>
    </citation>
    <scope>NUCLEOTIDE SEQUENCE [LARGE SCALE GENOMIC DNA]</scope>
    <source>
        <strain evidence="10 11">DSM 27648</strain>
    </source>
</reference>
<keyword evidence="2 7" id="KW-0479">Metal-binding</keyword>
<evidence type="ECO:0000256" key="8">
    <source>
        <dbReference type="RuleBase" id="RU363037"/>
    </source>
</evidence>
<evidence type="ECO:0000313" key="11">
    <source>
        <dbReference type="Proteomes" id="UP000064967"/>
    </source>
</evidence>
<dbReference type="PANTHER" id="PTHR43311">
    <property type="entry name" value="GLUTAMATE--TRNA LIGASE"/>
    <property type="match status" value="1"/>
</dbReference>
<dbReference type="OrthoDB" id="9807503at2"/>
<sequence length="320" mass="34869">MHSGSRPLRTRFAPSPTGDLHLGSAWTALASWALARASGGITILRVEDVDTPRVVPGSAARIATDLAWLGLEWDEGPDEGGTHAPYIQSARSEIYDDALRKLEAAGLTYLCDCSRAEIARVASAPHAGEEMVYPGTCRHSPPDRELKRAPAIRLRVPDHTRISFVDRLRGPNEQHVDVSVGDFVLRRGDGVYAYQLVVAVDDALMNVSDVVRGVDLLGSTARQILLMRMLGFGDRVPSYTHVPLVVAPGGERLAKRTQGATVRELRERGVQAEEVVGHLAHGLGLVKGRARDMTASDVAKALVPPEEWRKDAWPIPAHWQ</sequence>
<feature type="binding site" evidence="7">
    <location>
        <begin position="11"/>
        <end position="15"/>
    </location>
    <ligand>
        <name>L-glutamate</name>
        <dbReference type="ChEBI" id="CHEBI:29985"/>
    </ligand>
</feature>
<dbReference type="Gene3D" id="3.40.50.620">
    <property type="entry name" value="HUPs"/>
    <property type="match status" value="1"/>
</dbReference>
<keyword evidence="8" id="KW-0648">Protein biosynthesis</keyword>
<dbReference type="PRINTS" id="PR00987">
    <property type="entry name" value="TRNASYNTHGLU"/>
</dbReference>
<comment type="function">
    <text evidence="7">Catalyzes the tRNA-independent activation of glutamate in presence of ATP and the subsequent transfer of glutamate onto a tRNA(Asp). Glutamate is transferred on the 2-amino-5-(4,5-dihydroxy-2-cyclopenten-1-yl) moiety of the queuosine in the wobble position of the QUC anticodon.</text>
</comment>
<evidence type="ECO:0000256" key="3">
    <source>
        <dbReference type="ARBA" id="ARBA00022741"/>
    </source>
</evidence>
<feature type="binding site" evidence="7">
    <location>
        <position position="255"/>
    </location>
    <ligand>
        <name>ATP</name>
        <dbReference type="ChEBI" id="CHEBI:30616"/>
    </ligand>
</feature>
<feature type="domain" description="Glutamyl/glutaminyl-tRNA synthetase class Ib catalytic" evidence="9">
    <location>
        <begin position="8"/>
        <end position="279"/>
    </location>
</feature>
<dbReference type="AlphaFoldDB" id="A0A0K1PRJ9"/>
<dbReference type="RefSeq" id="WP_146647485.1">
    <property type="nucleotide sequence ID" value="NZ_CP012333.1"/>
</dbReference>
<feature type="binding site" evidence="7">
    <location>
        <position position="133"/>
    </location>
    <ligand>
        <name>Zn(2+)</name>
        <dbReference type="ChEBI" id="CHEBI:29105"/>
    </ligand>
</feature>
<dbReference type="GO" id="GO:0006424">
    <property type="term" value="P:glutamyl-tRNA aminoacylation"/>
    <property type="evidence" value="ECO:0007669"/>
    <property type="project" value="InterPro"/>
</dbReference>
<evidence type="ECO:0000256" key="1">
    <source>
        <dbReference type="ARBA" id="ARBA00022598"/>
    </source>
</evidence>
<name>A0A0K1PRJ9_9BACT</name>
<keyword evidence="3 7" id="KW-0547">Nucleotide-binding</keyword>
<evidence type="ECO:0000256" key="4">
    <source>
        <dbReference type="ARBA" id="ARBA00022833"/>
    </source>
</evidence>
<proteinExistence type="inferred from homology"/>
<dbReference type="GO" id="GO:0005524">
    <property type="term" value="F:ATP binding"/>
    <property type="evidence" value="ECO:0007669"/>
    <property type="project" value="UniProtKB-KW"/>
</dbReference>
<dbReference type="PATRIC" id="fig|1391654.3.peg.2851"/>
<comment type="similarity">
    <text evidence="7">Belongs to the class-I aminoacyl-tRNA synthetase family. GluQ subfamily.</text>
</comment>
<evidence type="ECO:0000313" key="10">
    <source>
        <dbReference type="EMBL" id="AKU96152.1"/>
    </source>
</evidence>
<dbReference type="InterPro" id="IPR049940">
    <property type="entry name" value="GluQ/Sye"/>
</dbReference>
<dbReference type="SUPFAM" id="SSF52374">
    <property type="entry name" value="Nucleotidylyl transferase"/>
    <property type="match status" value="1"/>
</dbReference>
<protein>
    <recommendedName>
        <fullName evidence="7">Glutamyl-Q tRNA(Asp) synthetase</fullName>
        <shortName evidence="7">Glu-Q-RSs</shortName>
        <ecNumber evidence="7">6.1.1.-</ecNumber>
    </recommendedName>
</protein>
<feature type="binding site" evidence="7">
    <location>
        <position position="113"/>
    </location>
    <ligand>
        <name>Zn(2+)</name>
        <dbReference type="ChEBI" id="CHEBI:29105"/>
    </ligand>
</feature>
<feature type="binding site" evidence="7">
    <location>
        <position position="137"/>
    </location>
    <ligand>
        <name>Zn(2+)</name>
        <dbReference type="ChEBI" id="CHEBI:29105"/>
    </ligand>
</feature>
<keyword evidence="6 7" id="KW-0030">Aminoacyl-tRNA synthetase</keyword>
<dbReference type="KEGG" id="llu:AKJ09_02816"/>
<evidence type="ECO:0000256" key="5">
    <source>
        <dbReference type="ARBA" id="ARBA00022840"/>
    </source>
</evidence>
<dbReference type="NCBIfam" id="TIGR03838">
    <property type="entry name" value="queuosine_YadB"/>
    <property type="match status" value="1"/>
</dbReference>
<evidence type="ECO:0000259" key="9">
    <source>
        <dbReference type="Pfam" id="PF00749"/>
    </source>
</evidence>
<feature type="binding site" evidence="7">
    <location>
        <position position="47"/>
    </location>
    <ligand>
        <name>L-glutamate</name>
        <dbReference type="ChEBI" id="CHEBI:29985"/>
    </ligand>
</feature>
<evidence type="ECO:0000256" key="7">
    <source>
        <dbReference type="HAMAP-Rule" id="MF_01428"/>
    </source>
</evidence>
<comment type="cofactor">
    <cofactor evidence="7">
        <name>Zn(2+)</name>
        <dbReference type="ChEBI" id="CHEBI:29105"/>
    </cofactor>
    <text evidence="7">Binds 1 zinc ion per subunit.</text>
</comment>
<feature type="binding site" evidence="7">
    <location>
        <position position="111"/>
    </location>
    <ligand>
        <name>Zn(2+)</name>
        <dbReference type="ChEBI" id="CHEBI:29105"/>
    </ligand>
</feature>
<dbReference type="InterPro" id="IPR022380">
    <property type="entry name" value="Glu-Q_tRNA(Asp)_Synthase"/>
</dbReference>